<feature type="compositionally biased region" description="Basic and acidic residues" evidence="2">
    <location>
        <begin position="215"/>
        <end position="235"/>
    </location>
</feature>
<dbReference type="STRING" id="708197.A0A166MMV7"/>
<feature type="domain" description="Zn(2)-C6 fungal-type" evidence="3">
    <location>
        <begin position="319"/>
        <end position="362"/>
    </location>
</feature>
<feature type="compositionally biased region" description="Basic and acidic residues" evidence="2">
    <location>
        <begin position="271"/>
        <end position="294"/>
    </location>
</feature>
<sequence length="765" mass="87985">MLNPEVPESWVDQTDQLLSEYTNTQTQPYCEYYNGLPGYLKTIDARHEHYHPIEDLCQPAEVRDASECLLYEGAVNTENCNETTLQSISTLAVFRASQSFGFANSPQLFGYSKDGPHRPKGQIDGTLDLGGAAGFHGQHNGWEVTGDPTTASTWMASPPSRPSLSNSSSSPSNMCVVSPHEDPLTRHQFTSHPHGSPPYVIVPAESPPEINVRSKFVDTRDSDATTRQKKPRDSASRLPPVEQVALSPFALPGHSLASNRSERRSKKGNARKIEITQDEDKIEYQPSEKHERAKQGNQKKRAMTEEERRVIADTRQIGACIRCRMQRLKCDANPQDRKGPCLTCARVDMTSAKVVHRQPCIRTKLSDVVLYRDPRTVNAERGWPSTDVMDSRDWDGEDIFEIFLMMRGLCSVPMAIEVRRFVNKPEDQVNYIWLDEGSAEVKETVLKPYALASVIDSRRAFDEYVEANAVKSWEENTKRGDTNELILDHYKEALRHYRRVNVEENLIDQRILLNLFKLRFALHVSINRSWVYDRNAKSVGCLGMMPAKGDFHPLLDRVPTPPTISEQLDSISHSTLIKFHEKVLEDLEKLCCKKIRTSFFTVYVVIFTMLHELALVTEHYRLKALLCHGKEQRMRQQSYQSYLEVVEKSANILLLHWQYYRRAPDSLCPADSWIGDHITKWFWTGLSHGHEKFCRESWKKMREIREDVRCPEKEGFGSPLYWISQMFEDDWSLEYIWDRDACIEAKRQAPDARHEPNPSRAKRRK</sequence>
<dbReference type="CDD" id="cd00067">
    <property type="entry name" value="GAL4"/>
    <property type="match status" value="1"/>
</dbReference>
<dbReference type="PANTHER" id="PTHR35392:SF3">
    <property type="entry name" value="ZN(2)-C6 FUNGAL-TYPE DOMAIN-CONTAINING PROTEIN"/>
    <property type="match status" value="1"/>
</dbReference>
<dbReference type="GO" id="GO:0000981">
    <property type="term" value="F:DNA-binding transcription factor activity, RNA polymerase II-specific"/>
    <property type="evidence" value="ECO:0007669"/>
    <property type="project" value="InterPro"/>
</dbReference>
<protein>
    <recommendedName>
        <fullName evidence="3">Zn(2)-C6 fungal-type domain-containing protein</fullName>
    </recommendedName>
</protein>
<dbReference type="PANTHER" id="PTHR35392">
    <property type="entry name" value="ZN(II)2CYS6 TRANSCRIPTION FACTOR (EUROFUNG)-RELATED-RELATED"/>
    <property type="match status" value="1"/>
</dbReference>
<evidence type="ECO:0000256" key="1">
    <source>
        <dbReference type="ARBA" id="ARBA00023242"/>
    </source>
</evidence>
<feature type="compositionally biased region" description="Low complexity" evidence="2">
    <location>
        <begin position="162"/>
        <end position="172"/>
    </location>
</feature>
<dbReference type="AlphaFoldDB" id="A0A166MMV7"/>
<proteinExistence type="predicted"/>
<organism evidence="4 5">
    <name type="scientific">Colletotrichum tofieldiae</name>
    <dbReference type="NCBI Taxonomy" id="708197"/>
    <lineage>
        <taxon>Eukaryota</taxon>
        <taxon>Fungi</taxon>
        <taxon>Dikarya</taxon>
        <taxon>Ascomycota</taxon>
        <taxon>Pezizomycotina</taxon>
        <taxon>Sordariomycetes</taxon>
        <taxon>Hypocreomycetidae</taxon>
        <taxon>Glomerellales</taxon>
        <taxon>Glomerellaceae</taxon>
        <taxon>Colletotrichum</taxon>
        <taxon>Colletotrichum spaethianum species complex</taxon>
    </lineage>
</organism>
<name>A0A166MMV7_9PEZI</name>
<keyword evidence="5" id="KW-1185">Reference proteome</keyword>
<accession>A0A166MMV7</accession>
<evidence type="ECO:0000259" key="3">
    <source>
        <dbReference type="PROSITE" id="PS50048"/>
    </source>
</evidence>
<dbReference type="PROSITE" id="PS50048">
    <property type="entry name" value="ZN2_CY6_FUNGAL_2"/>
    <property type="match status" value="1"/>
</dbReference>
<dbReference type="Proteomes" id="UP000076552">
    <property type="component" value="Unassembled WGS sequence"/>
</dbReference>
<dbReference type="InterPro" id="IPR001138">
    <property type="entry name" value="Zn2Cys6_DnaBD"/>
</dbReference>
<evidence type="ECO:0000313" key="5">
    <source>
        <dbReference type="Proteomes" id="UP000076552"/>
    </source>
</evidence>
<dbReference type="InterPro" id="IPR052973">
    <property type="entry name" value="Fungal_sec-metab_reg_TF"/>
</dbReference>
<keyword evidence="1" id="KW-0539">Nucleus</keyword>
<evidence type="ECO:0000313" key="4">
    <source>
        <dbReference type="EMBL" id="KZL64815.1"/>
    </source>
</evidence>
<dbReference type="EMBL" id="LFIV01000254">
    <property type="protein sequence ID" value="KZL64815.1"/>
    <property type="molecule type" value="Genomic_DNA"/>
</dbReference>
<feature type="region of interest" description="Disordered" evidence="2">
    <location>
        <begin position="141"/>
        <end position="307"/>
    </location>
</feature>
<gene>
    <name evidence="4" type="ORF">CT0861_02469</name>
</gene>
<reference evidence="4 5" key="1">
    <citation type="submission" date="2015-06" db="EMBL/GenBank/DDBJ databases">
        <title>Survival trade-offs in plant roots during colonization by closely related pathogenic and mutualistic fungi.</title>
        <authorList>
            <person name="Hacquard S."/>
            <person name="Kracher B."/>
            <person name="Hiruma K."/>
            <person name="Weinman A."/>
            <person name="Muench P."/>
            <person name="Garrido Oter R."/>
            <person name="Ver Loren van Themaat E."/>
            <person name="Dallerey J.-F."/>
            <person name="Damm U."/>
            <person name="Henrissat B."/>
            <person name="Lespinet O."/>
            <person name="Thon M."/>
            <person name="Kemen E."/>
            <person name="McHardy A.C."/>
            <person name="Schulze-Lefert P."/>
            <person name="O'Connell R.J."/>
        </authorList>
    </citation>
    <scope>NUCLEOTIDE SEQUENCE [LARGE SCALE GENOMIC DNA]</scope>
    <source>
        <strain evidence="4 5">0861</strain>
    </source>
</reference>
<evidence type="ECO:0000256" key="2">
    <source>
        <dbReference type="SAM" id="MobiDB-lite"/>
    </source>
</evidence>
<comment type="caution">
    <text evidence="4">The sequence shown here is derived from an EMBL/GenBank/DDBJ whole genome shotgun (WGS) entry which is preliminary data.</text>
</comment>
<dbReference type="GO" id="GO:0008270">
    <property type="term" value="F:zinc ion binding"/>
    <property type="evidence" value="ECO:0007669"/>
    <property type="project" value="InterPro"/>
</dbReference>